<evidence type="ECO:0000256" key="1">
    <source>
        <dbReference type="ARBA" id="ARBA00022741"/>
    </source>
</evidence>
<evidence type="ECO:0000256" key="2">
    <source>
        <dbReference type="ARBA" id="ARBA00022801"/>
    </source>
</evidence>
<dbReference type="InterPro" id="IPR029000">
    <property type="entry name" value="Cyclophilin-like_dom_sf"/>
</dbReference>
<keyword evidence="6" id="KW-1185">Reference proteome</keyword>
<comment type="caution">
    <text evidence="5">The sequence shown here is derived from an EMBL/GenBank/DDBJ whole genome shotgun (WGS) entry which is preliminary data.</text>
</comment>
<organism evidence="5 6">
    <name type="scientific">Donghicola tyrosinivorans</name>
    <dbReference type="NCBI Taxonomy" id="1652492"/>
    <lineage>
        <taxon>Bacteria</taxon>
        <taxon>Pseudomonadati</taxon>
        <taxon>Pseudomonadota</taxon>
        <taxon>Alphaproteobacteria</taxon>
        <taxon>Rhodobacterales</taxon>
        <taxon>Roseobacteraceae</taxon>
        <taxon>Donghicola</taxon>
    </lineage>
</organism>
<reference evidence="5 6" key="1">
    <citation type="submission" date="2018-03" db="EMBL/GenBank/DDBJ databases">
        <title>Genomic Encyclopedia of Archaeal and Bacterial Type Strains, Phase II (KMG-II): from individual species to whole genera.</title>
        <authorList>
            <person name="Goeker M."/>
        </authorList>
    </citation>
    <scope>NUCLEOTIDE SEQUENCE [LARGE SCALE GENOMIC DNA]</scope>
    <source>
        <strain evidence="5 6">DSM 100212</strain>
    </source>
</reference>
<dbReference type="InterPro" id="IPR052708">
    <property type="entry name" value="PxpC"/>
</dbReference>
<dbReference type="SUPFAM" id="SSF50891">
    <property type="entry name" value="Cyclophilin-like"/>
    <property type="match status" value="1"/>
</dbReference>
<evidence type="ECO:0000256" key="3">
    <source>
        <dbReference type="ARBA" id="ARBA00022840"/>
    </source>
</evidence>
<dbReference type="InterPro" id="IPR003778">
    <property type="entry name" value="CT_A_B"/>
</dbReference>
<keyword evidence="3" id="KW-0067">ATP-binding</keyword>
<gene>
    <name evidence="5" type="ORF">CLV74_11160</name>
</gene>
<name>A0A2T0WJE3_9RHOB</name>
<dbReference type="GO" id="GO:0016787">
    <property type="term" value="F:hydrolase activity"/>
    <property type="evidence" value="ECO:0007669"/>
    <property type="project" value="UniProtKB-KW"/>
</dbReference>
<dbReference type="RefSeq" id="WP_106266337.1">
    <property type="nucleotide sequence ID" value="NZ_PVTQ01000011.1"/>
</dbReference>
<dbReference type="SMART" id="SM00797">
    <property type="entry name" value="AHS2"/>
    <property type="match status" value="1"/>
</dbReference>
<dbReference type="PANTHER" id="PTHR43309">
    <property type="entry name" value="5-OXOPROLINASE SUBUNIT C"/>
    <property type="match status" value="1"/>
</dbReference>
<dbReference type="PANTHER" id="PTHR43309:SF3">
    <property type="entry name" value="5-OXOPROLINASE SUBUNIT C"/>
    <property type="match status" value="1"/>
</dbReference>
<evidence type="ECO:0000313" key="6">
    <source>
        <dbReference type="Proteomes" id="UP000238392"/>
    </source>
</evidence>
<sequence length="340" mass="35300">MSVQLEILSAGPRMTLQDAGRVGLSAYGLSRGGAMDPVALAEAAALLGSAYDGLSIEMTQTGGKFRCMQADLTVALTGAVMKANVDGVPLRWGASHLLPAGAVLEVSAARQGVYGYLSVAGQISVPDCFGARSAHLQAGIGAELVAGDVLPVQPKPALMGNGLPERAWNDAQVFRVLPSVQTALFGDDGRAWLETTSLTKTARSSRMGAALQVDGDGVAMPEGLSITSEIVSLGDIQMTGDGTPFVLLAEAQTTGGYPRIATVISADLPAFAQVQAGKQVRFRFVDLEEALAARATFVAELAALKGRVAPLVRDPHQMHDLLGYTLVAGVVSATDPETWE</sequence>
<dbReference type="Pfam" id="PF02626">
    <property type="entry name" value="CT_A_B"/>
    <property type="match status" value="1"/>
</dbReference>
<keyword evidence="2 5" id="KW-0378">Hydrolase</keyword>
<feature type="domain" description="Carboxyltransferase" evidence="4">
    <location>
        <begin position="26"/>
        <end position="301"/>
    </location>
</feature>
<protein>
    <submittedName>
        <fullName evidence="5">Allophanate hydrolase</fullName>
    </submittedName>
</protein>
<dbReference type="EMBL" id="PVTQ01000011">
    <property type="protein sequence ID" value="PRY86830.1"/>
    <property type="molecule type" value="Genomic_DNA"/>
</dbReference>
<proteinExistence type="predicted"/>
<dbReference type="OrthoDB" id="9768696at2"/>
<evidence type="ECO:0000313" key="5">
    <source>
        <dbReference type="EMBL" id="PRY86830.1"/>
    </source>
</evidence>
<dbReference type="Proteomes" id="UP000238392">
    <property type="component" value="Unassembled WGS sequence"/>
</dbReference>
<keyword evidence="1" id="KW-0547">Nucleotide-binding</keyword>
<dbReference type="GO" id="GO:0005524">
    <property type="term" value="F:ATP binding"/>
    <property type="evidence" value="ECO:0007669"/>
    <property type="project" value="UniProtKB-KW"/>
</dbReference>
<dbReference type="Gene3D" id="2.40.100.10">
    <property type="entry name" value="Cyclophilin-like"/>
    <property type="match status" value="1"/>
</dbReference>
<evidence type="ECO:0000259" key="4">
    <source>
        <dbReference type="SMART" id="SM00797"/>
    </source>
</evidence>
<dbReference type="AlphaFoldDB" id="A0A2T0WJE3"/>
<accession>A0A2T0WJE3</accession>